<dbReference type="SUPFAM" id="SSF49879">
    <property type="entry name" value="SMAD/FHA domain"/>
    <property type="match status" value="1"/>
</dbReference>
<evidence type="ECO:0000259" key="2">
    <source>
        <dbReference type="PROSITE" id="PS50006"/>
    </source>
</evidence>
<dbReference type="PANTHER" id="PTHR23308">
    <property type="entry name" value="NUCLEAR INHIBITOR OF PROTEIN PHOSPHATASE-1"/>
    <property type="match status" value="1"/>
</dbReference>
<dbReference type="EMBL" id="CADCWI010000029">
    <property type="protein sequence ID" value="CAA9545816.1"/>
    <property type="molecule type" value="Genomic_DNA"/>
</dbReference>
<sequence length="158" mass="17242">MGLFDSSSLPFDWFILALRLAFIALIYIFLYQVARVSIRELVAMGSASRDDTASGMPGPTAALEVVDPAESSLDAGSRLPLDHYTTVGRREDNTIVIDDAFISGTHAQLTYDHGNWWLQDLGSTNGTALNGAPVRSKVQVRQDDIVQFGRVALRADLT</sequence>
<dbReference type="InterPro" id="IPR008984">
    <property type="entry name" value="SMAD_FHA_dom_sf"/>
</dbReference>
<dbReference type="Gene3D" id="2.60.200.20">
    <property type="match status" value="1"/>
</dbReference>
<dbReference type="PROSITE" id="PS50006">
    <property type="entry name" value="FHA_DOMAIN"/>
    <property type="match status" value="1"/>
</dbReference>
<dbReference type="InterPro" id="IPR000253">
    <property type="entry name" value="FHA_dom"/>
</dbReference>
<dbReference type="SMART" id="SM00240">
    <property type="entry name" value="FHA"/>
    <property type="match status" value="1"/>
</dbReference>
<dbReference type="CDD" id="cd00060">
    <property type="entry name" value="FHA"/>
    <property type="match status" value="1"/>
</dbReference>
<reference evidence="3" key="1">
    <citation type="submission" date="2020-02" db="EMBL/GenBank/DDBJ databases">
        <authorList>
            <person name="Meier V. D."/>
        </authorList>
    </citation>
    <scope>NUCLEOTIDE SEQUENCE</scope>
    <source>
        <strain evidence="3">AVDCRST_MAG43</strain>
    </source>
</reference>
<protein>
    <submittedName>
        <fullName evidence="3">Glycogen accumulation regulator GarA</fullName>
    </submittedName>
</protein>
<name>A0A6J4UBY6_9BACT</name>
<proteinExistence type="predicted"/>
<dbReference type="AlphaFoldDB" id="A0A6J4UBY6"/>
<keyword evidence="1" id="KW-0812">Transmembrane</keyword>
<organism evidence="3">
    <name type="scientific">uncultured Thermomicrobiales bacterium</name>
    <dbReference type="NCBI Taxonomy" id="1645740"/>
    <lineage>
        <taxon>Bacteria</taxon>
        <taxon>Pseudomonadati</taxon>
        <taxon>Thermomicrobiota</taxon>
        <taxon>Thermomicrobia</taxon>
        <taxon>Thermomicrobiales</taxon>
        <taxon>environmental samples</taxon>
    </lineage>
</organism>
<feature type="transmembrane region" description="Helical" evidence="1">
    <location>
        <begin position="13"/>
        <end position="34"/>
    </location>
</feature>
<keyword evidence="1" id="KW-1133">Transmembrane helix</keyword>
<accession>A0A6J4UBY6</accession>
<evidence type="ECO:0000256" key="1">
    <source>
        <dbReference type="SAM" id="Phobius"/>
    </source>
</evidence>
<feature type="domain" description="FHA" evidence="2">
    <location>
        <begin position="85"/>
        <end position="134"/>
    </location>
</feature>
<dbReference type="Pfam" id="PF00498">
    <property type="entry name" value="FHA"/>
    <property type="match status" value="1"/>
</dbReference>
<keyword evidence="1" id="KW-0472">Membrane</keyword>
<gene>
    <name evidence="3" type="ORF">AVDCRST_MAG43-578</name>
</gene>
<dbReference type="InterPro" id="IPR050923">
    <property type="entry name" value="Cell_Proc_Reg/RNA_Proc"/>
</dbReference>
<evidence type="ECO:0000313" key="3">
    <source>
        <dbReference type="EMBL" id="CAA9545816.1"/>
    </source>
</evidence>